<dbReference type="PROSITE" id="PS50105">
    <property type="entry name" value="SAM_DOMAIN"/>
    <property type="match status" value="1"/>
</dbReference>
<dbReference type="STRING" id="905079.L1JVJ3"/>
<proteinExistence type="predicted"/>
<evidence type="ECO:0000259" key="6">
    <source>
        <dbReference type="PROSITE" id="PS50105"/>
    </source>
</evidence>
<dbReference type="InterPro" id="IPR013761">
    <property type="entry name" value="SAM/pointed_sf"/>
</dbReference>
<dbReference type="PaxDb" id="55529-EKX52606"/>
<keyword evidence="2" id="KW-0539">Nucleus</keyword>
<comment type="subcellular location">
    <subcellularLocation>
        <location evidence="1">Nucleus</location>
    </subcellularLocation>
</comment>
<keyword evidence="3" id="KW-0694">RNA-binding</keyword>
<dbReference type="GO" id="GO:0003723">
    <property type="term" value="F:RNA binding"/>
    <property type="evidence" value="ECO:0007669"/>
    <property type="project" value="UniProtKB-UniRule"/>
</dbReference>
<organism evidence="8">
    <name type="scientific">Guillardia theta (strain CCMP2712)</name>
    <name type="common">Cryptophyte</name>
    <dbReference type="NCBI Taxonomy" id="905079"/>
    <lineage>
        <taxon>Eukaryota</taxon>
        <taxon>Cryptophyceae</taxon>
        <taxon>Pyrenomonadales</taxon>
        <taxon>Geminigeraceae</taxon>
        <taxon>Guillardia</taxon>
    </lineage>
</organism>
<dbReference type="KEGG" id="gtt:GUITHDRAFT_101766"/>
<dbReference type="OrthoDB" id="10250354at2759"/>
<dbReference type="InterPro" id="IPR011993">
    <property type="entry name" value="PH-like_dom_sf"/>
</dbReference>
<dbReference type="Gene3D" id="2.30.29.30">
    <property type="entry name" value="Pleckstrin-homology domain (PH domain)/Phosphotyrosine-binding domain (PTB)"/>
    <property type="match status" value="1"/>
</dbReference>
<feature type="domain" description="RRM" evidence="5">
    <location>
        <begin position="272"/>
        <end position="351"/>
    </location>
</feature>
<feature type="domain" description="RanBD1" evidence="7">
    <location>
        <begin position="597"/>
        <end position="746"/>
    </location>
</feature>
<dbReference type="EMBL" id="JH992972">
    <property type="protein sequence ID" value="EKX52606.1"/>
    <property type="molecule type" value="Genomic_DNA"/>
</dbReference>
<dbReference type="SMART" id="SM00454">
    <property type="entry name" value="SAM"/>
    <property type="match status" value="1"/>
</dbReference>
<dbReference type="SUPFAM" id="SSF54928">
    <property type="entry name" value="RNA-binding domain, RBD"/>
    <property type="match status" value="1"/>
</dbReference>
<name>L1JVJ3_GUITC</name>
<evidence type="ECO:0008006" key="11">
    <source>
        <dbReference type="Google" id="ProtNLM"/>
    </source>
</evidence>
<evidence type="ECO:0000259" key="7">
    <source>
        <dbReference type="PROSITE" id="PS50196"/>
    </source>
</evidence>
<dbReference type="PROSITE" id="PS50102">
    <property type="entry name" value="RRM"/>
    <property type="match status" value="1"/>
</dbReference>
<keyword evidence="10" id="KW-1185">Reference proteome</keyword>
<evidence type="ECO:0000256" key="3">
    <source>
        <dbReference type="PROSITE-ProRule" id="PRU00176"/>
    </source>
</evidence>
<dbReference type="InterPro" id="IPR012677">
    <property type="entry name" value="Nucleotide-bd_a/b_plait_sf"/>
</dbReference>
<accession>L1JVJ3</accession>
<dbReference type="eggNOG" id="KOG0866">
    <property type="taxonomic scope" value="Eukaryota"/>
</dbReference>
<dbReference type="Pfam" id="PF00536">
    <property type="entry name" value="SAM_1"/>
    <property type="match status" value="1"/>
</dbReference>
<dbReference type="SMART" id="SM00360">
    <property type="entry name" value="RRM"/>
    <property type="match status" value="1"/>
</dbReference>
<dbReference type="PROSITE" id="PS50196">
    <property type="entry name" value="RANBD1"/>
    <property type="match status" value="1"/>
</dbReference>
<dbReference type="Pfam" id="PF00638">
    <property type="entry name" value="Ran_BP1"/>
    <property type="match status" value="1"/>
</dbReference>
<evidence type="ECO:0000259" key="5">
    <source>
        <dbReference type="PROSITE" id="PS50102"/>
    </source>
</evidence>
<dbReference type="InterPro" id="IPR045255">
    <property type="entry name" value="RanBP1-like"/>
</dbReference>
<dbReference type="HOGENOM" id="CLU_372782_0_0_1"/>
<gene>
    <name evidence="8" type="ORF">GUITHDRAFT_101766</name>
</gene>
<evidence type="ECO:0000256" key="4">
    <source>
        <dbReference type="SAM" id="MobiDB-lite"/>
    </source>
</evidence>
<dbReference type="Proteomes" id="UP000011087">
    <property type="component" value="Unassembled WGS sequence"/>
</dbReference>
<dbReference type="Pfam" id="PF00076">
    <property type="entry name" value="RRM_1"/>
    <property type="match status" value="1"/>
</dbReference>
<dbReference type="InterPro" id="IPR001660">
    <property type="entry name" value="SAM"/>
</dbReference>
<dbReference type="CDD" id="cd09487">
    <property type="entry name" value="SAM_superfamily"/>
    <property type="match status" value="1"/>
</dbReference>
<reference evidence="10" key="2">
    <citation type="submission" date="2012-11" db="EMBL/GenBank/DDBJ databases">
        <authorList>
            <person name="Kuo A."/>
            <person name="Curtis B.A."/>
            <person name="Tanifuji G."/>
            <person name="Burki F."/>
            <person name="Gruber A."/>
            <person name="Irimia M."/>
            <person name="Maruyama S."/>
            <person name="Arias M.C."/>
            <person name="Ball S.G."/>
            <person name="Gile G.H."/>
            <person name="Hirakawa Y."/>
            <person name="Hopkins J.F."/>
            <person name="Rensing S.A."/>
            <person name="Schmutz J."/>
            <person name="Symeonidi A."/>
            <person name="Elias M."/>
            <person name="Eveleigh R.J."/>
            <person name="Herman E.K."/>
            <person name="Klute M.J."/>
            <person name="Nakayama T."/>
            <person name="Obornik M."/>
            <person name="Reyes-Prieto A."/>
            <person name="Armbrust E.V."/>
            <person name="Aves S.J."/>
            <person name="Beiko R.G."/>
            <person name="Coutinho P."/>
            <person name="Dacks J.B."/>
            <person name="Durnford D.G."/>
            <person name="Fast N.M."/>
            <person name="Green B.R."/>
            <person name="Grisdale C."/>
            <person name="Hempe F."/>
            <person name="Henrissat B."/>
            <person name="Hoppner M.P."/>
            <person name="Ishida K.-I."/>
            <person name="Kim E."/>
            <person name="Koreny L."/>
            <person name="Kroth P.G."/>
            <person name="Liu Y."/>
            <person name="Malik S.-B."/>
            <person name="Maier U.G."/>
            <person name="McRose D."/>
            <person name="Mock T."/>
            <person name="Neilson J.A."/>
            <person name="Onodera N.T."/>
            <person name="Poole A.M."/>
            <person name="Pritham E.J."/>
            <person name="Richards T.A."/>
            <person name="Rocap G."/>
            <person name="Roy S.W."/>
            <person name="Sarai C."/>
            <person name="Schaack S."/>
            <person name="Shirato S."/>
            <person name="Slamovits C.H."/>
            <person name="Spencer D.F."/>
            <person name="Suzuki S."/>
            <person name="Worden A.Z."/>
            <person name="Zauner S."/>
            <person name="Barry K."/>
            <person name="Bell C."/>
            <person name="Bharti A.K."/>
            <person name="Crow J.A."/>
            <person name="Grimwood J."/>
            <person name="Kramer R."/>
            <person name="Lindquist E."/>
            <person name="Lucas S."/>
            <person name="Salamov A."/>
            <person name="McFadden G.I."/>
            <person name="Lane C.E."/>
            <person name="Keeling P.J."/>
            <person name="Gray M.W."/>
            <person name="Grigoriev I.V."/>
            <person name="Archibald J.M."/>
        </authorList>
    </citation>
    <scope>NUCLEOTIDE SEQUENCE</scope>
    <source>
        <strain evidence="10">CCMP2712</strain>
    </source>
</reference>
<dbReference type="PANTHER" id="PTHR23138">
    <property type="entry name" value="RAN BINDING PROTEIN"/>
    <property type="match status" value="1"/>
</dbReference>
<reference evidence="9" key="3">
    <citation type="submission" date="2015-06" db="UniProtKB">
        <authorList>
            <consortium name="EnsemblProtists"/>
        </authorList>
    </citation>
    <scope>IDENTIFICATION</scope>
</reference>
<feature type="domain" description="SAM" evidence="6">
    <location>
        <begin position="158"/>
        <end position="222"/>
    </location>
</feature>
<feature type="compositionally biased region" description="Polar residues" evidence="4">
    <location>
        <begin position="392"/>
        <end position="422"/>
    </location>
</feature>
<sequence>MTGLTGLTAQPKADEMSFSIIPAQEVASVSRGGNEMFVRAGLVGGKLRNAANRLKESEKSISSIVDNLSSQSKTLREEIMKSLRLAESSSFASPNIAQSLSILQMQCSTLGNLSSYLQDHSQMMKDLRDSIGHFSADVQNALETRKQMRQNHEDVGHVPWQGIDHFLAQVGLSQLASKFKEQELTDVRTLKLLTDQDLRDLQIDTIGAKRRLLSAIKNLQVSEGSLSSSHVQVQADTMSDMDGRDEATIDQEKKRARETPLENAPPPGMRHSSIVVRNLAKGITEKMLFDFFSASGGVKSIKLLPFNPRFDTRVAYVNFIEDVDISHALQVNGTTPSWNEGLRLIVIRQEPNARSFSPSPKFAVGAPGSAETSNDKRAGNSLQEMLLRGNPSRDSMQNAGSSFWSTDKPSMSMQPDTTPSTGSNLSTILFPPDQQRSYCKQSILSRSGLTCFLASFLNASRMFGSSPPIFDPSSVFGSVFNATDVNKRAKMPWETKIESDNAGMEQHKAQNPSSFADTLQSITSKFATPAAPSFPQSGATLNLSKMFDQGSQDVPLSTKFGFFGQKLHSQPIFNRSMLNIFPSKSDGRSNDSEEAADVEHEVPIERGSGIVQLERVNVTTGEENEKNLFSAEQVKLYEFQKEETDQNAAGSWKSRGSGILRLKQSQDDEAGKARTRVIIRQTGSLAVLVNSALFPGMACNKGGEKGVIFTGSRDGALVTYLVKFATRDEANELHNLIKQNVQVQTQ</sequence>
<dbReference type="GO" id="GO:0005634">
    <property type="term" value="C:nucleus"/>
    <property type="evidence" value="ECO:0007669"/>
    <property type="project" value="UniProtKB-SubCell"/>
</dbReference>
<dbReference type="SUPFAM" id="SSF47769">
    <property type="entry name" value="SAM/Pointed domain"/>
    <property type="match status" value="1"/>
</dbReference>
<dbReference type="InterPro" id="IPR035979">
    <property type="entry name" value="RBD_domain_sf"/>
</dbReference>
<dbReference type="Gene3D" id="3.30.70.330">
    <property type="match status" value="1"/>
</dbReference>
<dbReference type="RefSeq" id="XP_005839586.1">
    <property type="nucleotide sequence ID" value="XM_005839529.1"/>
</dbReference>
<dbReference type="Gene3D" id="1.10.150.50">
    <property type="entry name" value="Transcription Factor, Ets-1"/>
    <property type="match status" value="1"/>
</dbReference>
<dbReference type="EnsemblProtists" id="EKX52606">
    <property type="protein sequence ID" value="EKX52606"/>
    <property type="gene ID" value="GUITHDRAFT_101766"/>
</dbReference>
<dbReference type="SMART" id="SM00160">
    <property type="entry name" value="RanBD"/>
    <property type="match status" value="1"/>
</dbReference>
<dbReference type="InterPro" id="IPR000504">
    <property type="entry name" value="RRM_dom"/>
</dbReference>
<feature type="region of interest" description="Disordered" evidence="4">
    <location>
        <begin position="230"/>
        <end position="270"/>
    </location>
</feature>
<reference evidence="8 10" key="1">
    <citation type="journal article" date="2012" name="Nature">
        <title>Algal genomes reveal evolutionary mosaicism and the fate of nucleomorphs.</title>
        <authorList>
            <consortium name="DOE Joint Genome Institute"/>
            <person name="Curtis B.A."/>
            <person name="Tanifuji G."/>
            <person name="Burki F."/>
            <person name="Gruber A."/>
            <person name="Irimia M."/>
            <person name="Maruyama S."/>
            <person name="Arias M.C."/>
            <person name="Ball S.G."/>
            <person name="Gile G.H."/>
            <person name="Hirakawa Y."/>
            <person name="Hopkins J.F."/>
            <person name="Kuo A."/>
            <person name="Rensing S.A."/>
            <person name="Schmutz J."/>
            <person name="Symeonidi A."/>
            <person name="Elias M."/>
            <person name="Eveleigh R.J."/>
            <person name="Herman E.K."/>
            <person name="Klute M.J."/>
            <person name="Nakayama T."/>
            <person name="Obornik M."/>
            <person name="Reyes-Prieto A."/>
            <person name="Armbrust E.V."/>
            <person name="Aves S.J."/>
            <person name="Beiko R.G."/>
            <person name="Coutinho P."/>
            <person name="Dacks J.B."/>
            <person name="Durnford D.G."/>
            <person name="Fast N.M."/>
            <person name="Green B.R."/>
            <person name="Grisdale C.J."/>
            <person name="Hempel F."/>
            <person name="Henrissat B."/>
            <person name="Hoppner M.P."/>
            <person name="Ishida K."/>
            <person name="Kim E."/>
            <person name="Koreny L."/>
            <person name="Kroth P.G."/>
            <person name="Liu Y."/>
            <person name="Malik S.B."/>
            <person name="Maier U.G."/>
            <person name="McRose D."/>
            <person name="Mock T."/>
            <person name="Neilson J.A."/>
            <person name="Onodera N.T."/>
            <person name="Poole A.M."/>
            <person name="Pritham E.J."/>
            <person name="Richards T.A."/>
            <person name="Rocap G."/>
            <person name="Roy S.W."/>
            <person name="Sarai C."/>
            <person name="Schaack S."/>
            <person name="Shirato S."/>
            <person name="Slamovits C.H."/>
            <person name="Spencer D.F."/>
            <person name="Suzuki S."/>
            <person name="Worden A.Z."/>
            <person name="Zauner S."/>
            <person name="Barry K."/>
            <person name="Bell C."/>
            <person name="Bharti A.K."/>
            <person name="Crow J.A."/>
            <person name="Grimwood J."/>
            <person name="Kramer R."/>
            <person name="Lindquist E."/>
            <person name="Lucas S."/>
            <person name="Salamov A."/>
            <person name="McFadden G.I."/>
            <person name="Lane C.E."/>
            <person name="Keeling P.J."/>
            <person name="Gray M.W."/>
            <person name="Grigoriev I.V."/>
            <person name="Archibald J.M."/>
        </authorList>
    </citation>
    <scope>NUCLEOTIDE SEQUENCE</scope>
    <source>
        <strain evidence="8 10">CCMP2712</strain>
    </source>
</reference>
<dbReference type="InterPro" id="IPR000156">
    <property type="entry name" value="Ran_bind_dom"/>
</dbReference>
<dbReference type="AlphaFoldDB" id="L1JVJ3"/>
<dbReference type="SUPFAM" id="SSF50729">
    <property type="entry name" value="PH domain-like"/>
    <property type="match status" value="1"/>
</dbReference>
<evidence type="ECO:0000313" key="8">
    <source>
        <dbReference type="EMBL" id="EKX52606.1"/>
    </source>
</evidence>
<dbReference type="PANTHER" id="PTHR23138:SF142">
    <property type="entry name" value="RAN-BINDING PROTEIN 3B-RELATED"/>
    <property type="match status" value="1"/>
</dbReference>
<evidence type="ECO:0000256" key="2">
    <source>
        <dbReference type="ARBA" id="ARBA00023242"/>
    </source>
</evidence>
<evidence type="ECO:0000256" key="1">
    <source>
        <dbReference type="ARBA" id="ARBA00004123"/>
    </source>
</evidence>
<protein>
    <recommendedName>
        <fullName evidence="11">SAM domain-containing protein</fullName>
    </recommendedName>
</protein>
<evidence type="ECO:0000313" key="10">
    <source>
        <dbReference type="Proteomes" id="UP000011087"/>
    </source>
</evidence>
<feature type="compositionally biased region" description="Basic and acidic residues" evidence="4">
    <location>
        <begin position="241"/>
        <end position="260"/>
    </location>
</feature>
<feature type="region of interest" description="Disordered" evidence="4">
    <location>
        <begin position="354"/>
        <end position="422"/>
    </location>
</feature>
<dbReference type="GeneID" id="17309393"/>
<evidence type="ECO:0000313" key="9">
    <source>
        <dbReference type="EnsemblProtists" id="EKX52606"/>
    </source>
</evidence>